<feature type="compositionally biased region" description="Acidic residues" evidence="1">
    <location>
        <begin position="162"/>
        <end position="171"/>
    </location>
</feature>
<evidence type="ECO:0000313" key="3">
    <source>
        <dbReference type="EMBL" id="KAF4636732.1"/>
    </source>
</evidence>
<comment type="caution">
    <text evidence="3">The sequence shown here is derived from an EMBL/GenBank/DDBJ whole genome shotgun (WGS) entry which is preliminary data.</text>
</comment>
<dbReference type="InterPro" id="IPR036113">
    <property type="entry name" value="Asp/Glu-ADT_sf_sub_c"/>
</dbReference>
<dbReference type="GO" id="GO:0030956">
    <property type="term" value="C:glutamyl-tRNA(Gln) amidotransferase complex"/>
    <property type="evidence" value="ECO:0007669"/>
    <property type="project" value="TreeGrafter"/>
</dbReference>
<keyword evidence="4" id="KW-1185">Reference proteome</keyword>
<sequence>MSAFICTNCRASLRQALRRRAFPITRSYSSNIPPQKPLNIEALLSEPTWSVRAHFAESSAKPSPQITPKQLHHLLRLSALPLPKSEDEQRQMLETLRSQLQFVRDVQEVDTEGVEPLQSIRDETEEGIKEATIGLEDMREALAKEDIQGRSRRPRRRRGEPVDTEGVEDWDVLGTASEKVETPGGRFFVVRSGKVKETPP</sequence>
<dbReference type="GO" id="GO:0070681">
    <property type="term" value="P:glutaminyl-tRNAGln biosynthesis via transamidation"/>
    <property type="evidence" value="ECO:0007669"/>
    <property type="project" value="TreeGrafter"/>
</dbReference>
<gene>
    <name evidence="3" type="ORF">G7Y89_g1354</name>
</gene>
<dbReference type="GO" id="GO:0005739">
    <property type="term" value="C:mitochondrion"/>
    <property type="evidence" value="ECO:0007669"/>
    <property type="project" value="TreeGrafter"/>
</dbReference>
<accession>A0A8H4W7H6</accession>
<evidence type="ECO:0000256" key="1">
    <source>
        <dbReference type="SAM" id="MobiDB-lite"/>
    </source>
</evidence>
<dbReference type="PANTHER" id="PTHR15004:SF0">
    <property type="entry name" value="GLUTAMYL-TRNA(GLN) AMIDOTRANSFERASE SUBUNIT C, MITOCHONDRIAL"/>
    <property type="match status" value="1"/>
</dbReference>
<dbReference type="Pfam" id="PF20978">
    <property type="entry name" value="Gta3"/>
    <property type="match status" value="1"/>
</dbReference>
<name>A0A8H4W7H6_9HELO</name>
<reference evidence="3 4" key="1">
    <citation type="submission" date="2020-03" db="EMBL/GenBank/DDBJ databases">
        <title>Draft Genome Sequence of Cudoniella acicularis.</title>
        <authorList>
            <person name="Buettner E."/>
            <person name="Kellner H."/>
        </authorList>
    </citation>
    <scope>NUCLEOTIDE SEQUENCE [LARGE SCALE GENOMIC DNA]</scope>
    <source>
        <strain evidence="3 4">DSM 108380</strain>
    </source>
</reference>
<dbReference type="Proteomes" id="UP000566819">
    <property type="component" value="Unassembled WGS sequence"/>
</dbReference>
<dbReference type="InterPro" id="IPR049545">
    <property type="entry name" value="Gta3_dom"/>
</dbReference>
<feature type="domain" description="Glutamyl-tRNA amidotransferase complex subunit Gta3" evidence="2">
    <location>
        <begin position="60"/>
        <end position="117"/>
    </location>
</feature>
<organism evidence="3 4">
    <name type="scientific">Cudoniella acicularis</name>
    <dbReference type="NCBI Taxonomy" id="354080"/>
    <lineage>
        <taxon>Eukaryota</taxon>
        <taxon>Fungi</taxon>
        <taxon>Dikarya</taxon>
        <taxon>Ascomycota</taxon>
        <taxon>Pezizomycotina</taxon>
        <taxon>Leotiomycetes</taxon>
        <taxon>Helotiales</taxon>
        <taxon>Tricladiaceae</taxon>
        <taxon>Cudoniella</taxon>
    </lineage>
</organism>
<dbReference type="OrthoDB" id="5522061at2759"/>
<dbReference type="PANTHER" id="PTHR15004">
    <property type="entry name" value="GLUTAMYL-TRNA(GLN) AMIDOTRANSFERASE SUBUNIT C, MITOCHONDRIAL"/>
    <property type="match status" value="1"/>
</dbReference>
<protein>
    <recommendedName>
        <fullName evidence="2">Glutamyl-tRNA amidotransferase complex subunit Gta3 domain-containing protein</fullName>
    </recommendedName>
</protein>
<dbReference type="GO" id="GO:0006450">
    <property type="term" value="P:regulation of translational fidelity"/>
    <property type="evidence" value="ECO:0007669"/>
    <property type="project" value="InterPro"/>
</dbReference>
<evidence type="ECO:0000259" key="2">
    <source>
        <dbReference type="Pfam" id="PF20978"/>
    </source>
</evidence>
<proteinExistence type="predicted"/>
<dbReference type="EMBL" id="JAAMPI010000052">
    <property type="protein sequence ID" value="KAF4636732.1"/>
    <property type="molecule type" value="Genomic_DNA"/>
</dbReference>
<feature type="region of interest" description="Disordered" evidence="1">
    <location>
        <begin position="143"/>
        <end position="178"/>
    </location>
</feature>
<dbReference type="GO" id="GO:0032543">
    <property type="term" value="P:mitochondrial translation"/>
    <property type="evidence" value="ECO:0007669"/>
    <property type="project" value="TreeGrafter"/>
</dbReference>
<evidence type="ECO:0000313" key="4">
    <source>
        <dbReference type="Proteomes" id="UP000566819"/>
    </source>
</evidence>
<dbReference type="AlphaFoldDB" id="A0A8H4W7H6"/>
<dbReference type="SUPFAM" id="SSF141000">
    <property type="entry name" value="Glu-tRNAGln amidotransferase C subunit"/>
    <property type="match status" value="1"/>
</dbReference>
<dbReference type="InterPro" id="IPR003837">
    <property type="entry name" value="GatC"/>
</dbReference>